<evidence type="ECO:0000313" key="9">
    <source>
        <dbReference type="EMBL" id="EEH51651.1"/>
    </source>
</evidence>
<dbReference type="PROSITE" id="PS51417">
    <property type="entry name" value="ARF"/>
    <property type="match status" value="1"/>
</dbReference>
<keyword evidence="5 6" id="KW-0342">GTP-binding</keyword>
<dbReference type="RefSeq" id="XP_003064029.1">
    <property type="nucleotide sequence ID" value="XM_003063983.1"/>
</dbReference>
<dbReference type="OMA" id="MEVCEGM"/>
<dbReference type="SMART" id="SM00178">
    <property type="entry name" value="SAR"/>
    <property type="match status" value="1"/>
</dbReference>
<gene>
    <name evidence="9" type="ORF">MICPUCDRAFT_30191</name>
</gene>
<feature type="binding site" evidence="7">
    <location>
        <position position="34"/>
    </location>
    <ligand>
        <name>Mg(2+)</name>
        <dbReference type="ChEBI" id="CHEBI:18420"/>
    </ligand>
</feature>
<dbReference type="Proteomes" id="UP000001876">
    <property type="component" value="Unassembled WGS sequence"/>
</dbReference>
<dbReference type="SMART" id="SM00177">
    <property type="entry name" value="ARF"/>
    <property type="match status" value="1"/>
</dbReference>
<evidence type="ECO:0000256" key="3">
    <source>
        <dbReference type="ARBA" id="ARBA00022741"/>
    </source>
</evidence>
<evidence type="ECO:0000256" key="7">
    <source>
        <dbReference type="PIRSR" id="PIRSR606689-2"/>
    </source>
</evidence>
<dbReference type="GO" id="GO:0016192">
    <property type="term" value="P:vesicle-mediated transport"/>
    <property type="evidence" value="ECO:0007669"/>
    <property type="project" value="UniProtKB-KW"/>
</dbReference>
<feature type="binding site" evidence="7">
    <location>
        <position position="51"/>
    </location>
    <ligand>
        <name>Mg(2+)</name>
        <dbReference type="ChEBI" id="CHEBI:18420"/>
    </ligand>
</feature>
<dbReference type="FunFam" id="3.40.50.300:FF:000548">
    <property type="entry name" value="ADP-ribosylation factor 2"/>
    <property type="match status" value="1"/>
</dbReference>
<dbReference type="GO" id="GO:0046872">
    <property type="term" value="F:metal ion binding"/>
    <property type="evidence" value="ECO:0007669"/>
    <property type="project" value="UniProtKB-KW"/>
</dbReference>
<keyword evidence="2" id="KW-0519">Myristate</keyword>
<keyword evidence="3 6" id="KW-0547">Nucleotide-binding</keyword>
<keyword evidence="2" id="KW-0449">Lipoprotein</keyword>
<keyword evidence="10" id="KW-1185">Reference proteome</keyword>
<evidence type="ECO:0000256" key="1">
    <source>
        <dbReference type="ARBA" id="ARBA00010290"/>
    </source>
</evidence>
<accession>C1N864</accession>
<keyword evidence="7" id="KW-0479">Metal-binding</keyword>
<keyword evidence="4" id="KW-0931">ER-Golgi transport</keyword>
<dbReference type="NCBIfam" id="TIGR00231">
    <property type="entry name" value="small_GTP"/>
    <property type="match status" value="1"/>
</dbReference>
<evidence type="ECO:0000256" key="5">
    <source>
        <dbReference type="ARBA" id="ARBA00023134"/>
    </source>
</evidence>
<keyword evidence="4" id="KW-0813">Transport</keyword>
<comment type="similarity">
    <text evidence="1 8">Belongs to the small GTPase superfamily. Arf family.</text>
</comment>
<evidence type="ECO:0000313" key="10">
    <source>
        <dbReference type="Proteomes" id="UP000001876"/>
    </source>
</evidence>
<organism evidence="10">
    <name type="scientific">Micromonas pusilla (strain CCMP1545)</name>
    <name type="common">Picoplanktonic green alga</name>
    <dbReference type="NCBI Taxonomy" id="564608"/>
    <lineage>
        <taxon>Eukaryota</taxon>
        <taxon>Viridiplantae</taxon>
        <taxon>Chlorophyta</taxon>
        <taxon>Mamiellophyceae</taxon>
        <taxon>Mamiellales</taxon>
        <taxon>Mamiellaceae</taxon>
        <taxon>Micromonas</taxon>
    </lineage>
</organism>
<dbReference type="GO" id="GO:0005525">
    <property type="term" value="F:GTP binding"/>
    <property type="evidence" value="ECO:0007669"/>
    <property type="project" value="UniProtKB-KW"/>
</dbReference>
<dbReference type="Gene3D" id="3.40.50.300">
    <property type="entry name" value="P-loop containing nucleotide triphosphate hydrolases"/>
    <property type="match status" value="1"/>
</dbReference>
<feature type="binding site" evidence="6">
    <location>
        <begin position="129"/>
        <end position="132"/>
    </location>
    <ligand>
        <name>GTP</name>
        <dbReference type="ChEBI" id="CHEBI:37565"/>
    </ligand>
</feature>
<keyword evidence="7" id="KW-0460">Magnesium</keyword>
<evidence type="ECO:0000256" key="8">
    <source>
        <dbReference type="RuleBase" id="RU003925"/>
    </source>
</evidence>
<dbReference type="PANTHER" id="PTHR11711">
    <property type="entry name" value="ADP RIBOSYLATION FACTOR-RELATED"/>
    <property type="match status" value="1"/>
</dbReference>
<proteinExistence type="inferred from homology"/>
<dbReference type="EMBL" id="GG663750">
    <property type="protein sequence ID" value="EEH51651.1"/>
    <property type="molecule type" value="Genomic_DNA"/>
</dbReference>
<evidence type="ECO:0000256" key="4">
    <source>
        <dbReference type="ARBA" id="ARBA00022892"/>
    </source>
</evidence>
<dbReference type="Pfam" id="PF00025">
    <property type="entry name" value="Arf"/>
    <property type="match status" value="1"/>
</dbReference>
<dbReference type="InterPro" id="IPR005225">
    <property type="entry name" value="Small_GTP-bd"/>
</dbReference>
<dbReference type="AlphaFoldDB" id="C1N864"/>
<feature type="binding site" evidence="6">
    <location>
        <begin position="27"/>
        <end position="34"/>
    </location>
    <ligand>
        <name>GTP</name>
        <dbReference type="ChEBI" id="CHEBI:37565"/>
    </ligand>
</feature>
<dbReference type="GO" id="GO:0003924">
    <property type="term" value="F:GTPase activity"/>
    <property type="evidence" value="ECO:0007669"/>
    <property type="project" value="InterPro"/>
</dbReference>
<sequence length="210" mass="23474">MGNAVTSMKKAFDKMFGNKEMRVVMLGLDAAGKTTILYKLHIGEVLSTVPTLGFNVEKVQYKNVVFTVWDVGGQEKLRPLWRHYFNNTDGLIYVVDSLDRDRIDRARAEFESIINDPFMRNSAILVFANKQDMRGCLTPAEVAEGLGMRELRARKWHVQSAIATRGEGLYEGLDWLSSTLKSMQGRGQATSVGTSGEKQSKGFSLFGVKL</sequence>
<evidence type="ECO:0000256" key="6">
    <source>
        <dbReference type="PIRSR" id="PIRSR606689-1"/>
    </source>
</evidence>
<reference evidence="9 10" key="1">
    <citation type="journal article" date="2009" name="Science">
        <title>Green evolution and dynamic adaptations revealed by genomes of the marine picoeukaryotes Micromonas.</title>
        <authorList>
            <person name="Worden A.Z."/>
            <person name="Lee J.H."/>
            <person name="Mock T."/>
            <person name="Rouze P."/>
            <person name="Simmons M.P."/>
            <person name="Aerts A.L."/>
            <person name="Allen A.E."/>
            <person name="Cuvelier M.L."/>
            <person name="Derelle E."/>
            <person name="Everett M.V."/>
            <person name="Foulon E."/>
            <person name="Grimwood J."/>
            <person name="Gundlach H."/>
            <person name="Henrissat B."/>
            <person name="Napoli C."/>
            <person name="McDonald S.M."/>
            <person name="Parker M.S."/>
            <person name="Rombauts S."/>
            <person name="Salamov A."/>
            <person name="Von Dassow P."/>
            <person name="Badger J.H."/>
            <person name="Coutinho P.M."/>
            <person name="Demir E."/>
            <person name="Dubchak I."/>
            <person name="Gentemann C."/>
            <person name="Eikrem W."/>
            <person name="Gready J.E."/>
            <person name="John U."/>
            <person name="Lanier W."/>
            <person name="Lindquist E.A."/>
            <person name="Lucas S."/>
            <person name="Mayer K.F."/>
            <person name="Moreau H."/>
            <person name="Not F."/>
            <person name="Otillar R."/>
            <person name="Panaud O."/>
            <person name="Pangilinan J."/>
            <person name="Paulsen I."/>
            <person name="Piegu B."/>
            <person name="Poliakov A."/>
            <person name="Robbens S."/>
            <person name="Schmutz J."/>
            <person name="Toulza E."/>
            <person name="Wyss T."/>
            <person name="Zelensky A."/>
            <person name="Zhou K."/>
            <person name="Armbrust E.V."/>
            <person name="Bhattacharya D."/>
            <person name="Goodenough U.W."/>
            <person name="Van de Peer Y."/>
            <person name="Grigoriev I.V."/>
        </authorList>
    </citation>
    <scope>NUCLEOTIDE SEQUENCE [LARGE SCALE GENOMIC DNA]</scope>
    <source>
        <strain evidence="9 10">CCMP1545</strain>
    </source>
</reference>
<dbReference type="InterPro" id="IPR006689">
    <property type="entry name" value="Small_GTPase_ARF/SAR"/>
</dbReference>
<dbReference type="eggNOG" id="KOG0070">
    <property type="taxonomic scope" value="Eukaryota"/>
</dbReference>
<dbReference type="PRINTS" id="PR00328">
    <property type="entry name" value="SAR1GTPBP"/>
</dbReference>
<protein>
    <submittedName>
        <fullName evidence="9">Predicted protein</fullName>
    </submittedName>
</protein>
<dbReference type="KEGG" id="mpp:MICPUCDRAFT_30191"/>
<dbReference type="SUPFAM" id="SSF52540">
    <property type="entry name" value="P-loop containing nucleoside triphosphate hydrolases"/>
    <property type="match status" value="1"/>
</dbReference>
<feature type="binding site" evidence="6">
    <location>
        <position position="73"/>
    </location>
    <ligand>
        <name>GTP</name>
        <dbReference type="ChEBI" id="CHEBI:37565"/>
    </ligand>
</feature>
<dbReference type="InterPro" id="IPR027417">
    <property type="entry name" value="P-loop_NTPase"/>
</dbReference>
<dbReference type="GeneID" id="9689654"/>
<name>C1N864_MICPC</name>
<dbReference type="OrthoDB" id="2011769at2759"/>
<dbReference type="InterPro" id="IPR024156">
    <property type="entry name" value="Small_GTPase_ARF"/>
</dbReference>
<dbReference type="STRING" id="564608.C1N864"/>
<evidence type="ECO:0000256" key="2">
    <source>
        <dbReference type="ARBA" id="ARBA00022707"/>
    </source>
</evidence>